<organism evidence="4 5">
    <name type="scientific">Protopolystoma xenopodis</name>
    <dbReference type="NCBI Taxonomy" id="117903"/>
    <lineage>
        <taxon>Eukaryota</taxon>
        <taxon>Metazoa</taxon>
        <taxon>Spiralia</taxon>
        <taxon>Lophotrochozoa</taxon>
        <taxon>Platyhelminthes</taxon>
        <taxon>Monogenea</taxon>
        <taxon>Polyopisthocotylea</taxon>
        <taxon>Polystomatidea</taxon>
        <taxon>Polystomatidae</taxon>
        <taxon>Protopolystoma</taxon>
    </lineage>
</organism>
<evidence type="ECO:0000313" key="4">
    <source>
        <dbReference type="EMBL" id="VEL13658.1"/>
    </source>
</evidence>
<dbReference type="InterPro" id="IPR027417">
    <property type="entry name" value="P-loop_NTPase"/>
</dbReference>
<evidence type="ECO:0000259" key="3">
    <source>
        <dbReference type="Pfam" id="PF12780"/>
    </source>
</evidence>
<dbReference type="GO" id="GO:0045505">
    <property type="term" value="F:dynein intermediate chain binding"/>
    <property type="evidence" value="ECO:0007669"/>
    <property type="project" value="InterPro"/>
</dbReference>
<proteinExistence type="inferred from homology"/>
<sequence>MRLEKGRVSDDFARCLGRDSARTAKIRRLSQEQLFNNSKRHRQEDQEEQEEVRKRGLQGKKSNLESTKKNYPGRSISCKLVRVLTQPRGNLLLVGIGGSGRQSLTRLAAYICEYTPFQIEVTKQYRIQEFREGELGGQK</sequence>
<dbReference type="Proteomes" id="UP000784294">
    <property type="component" value="Unassembled WGS sequence"/>
</dbReference>
<protein>
    <recommendedName>
        <fullName evidence="3">Dynein heavy chain AAA module D4 domain-containing protein</fullName>
    </recommendedName>
</protein>
<evidence type="ECO:0000256" key="1">
    <source>
        <dbReference type="ARBA" id="ARBA00008887"/>
    </source>
</evidence>
<dbReference type="EMBL" id="CAAALY010018454">
    <property type="protein sequence ID" value="VEL13658.1"/>
    <property type="molecule type" value="Genomic_DNA"/>
</dbReference>
<feature type="region of interest" description="Disordered" evidence="2">
    <location>
        <begin position="28"/>
        <end position="70"/>
    </location>
</feature>
<dbReference type="PANTHER" id="PTHR46961:SF8">
    <property type="entry name" value="DYNEIN AXONEMAL HEAVY CHAIN 7"/>
    <property type="match status" value="1"/>
</dbReference>
<gene>
    <name evidence="4" type="ORF">PXEA_LOCUS7098</name>
</gene>
<feature type="domain" description="Dynein heavy chain AAA module D4" evidence="3">
    <location>
        <begin position="78"/>
        <end position="132"/>
    </location>
</feature>
<reference evidence="4" key="1">
    <citation type="submission" date="2018-11" db="EMBL/GenBank/DDBJ databases">
        <authorList>
            <consortium name="Pathogen Informatics"/>
        </authorList>
    </citation>
    <scope>NUCLEOTIDE SEQUENCE</scope>
</reference>
<evidence type="ECO:0000256" key="2">
    <source>
        <dbReference type="SAM" id="MobiDB-lite"/>
    </source>
</evidence>
<dbReference type="InterPro" id="IPR026983">
    <property type="entry name" value="DHC"/>
</dbReference>
<dbReference type="GO" id="GO:0051959">
    <property type="term" value="F:dynein light intermediate chain binding"/>
    <property type="evidence" value="ECO:0007669"/>
    <property type="project" value="InterPro"/>
</dbReference>
<accession>A0A3S5A749</accession>
<evidence type="ECO:0000313" key="5">
    <source>
        <dbReference type="Proteomes" id="UP000784294"/>
    </source>
</evidence>
<dbReference type="GO" id="GO:0030286">
    <property type="term" value="C:dynein complex"/>
    <property type="evidence" value="ECO:0007669"/>
    <property type="project" value="InterPro"/>
</dbReference>
<dbReference type="SUPFAM" id="SSF52540">
    <property type="entry name" value="P-loop containing nucleoside triphosphate hydrolases"/>
    <property type="match status" value="1"/>
</dbReference>
<dbReference type="AlphaFoldDB" id="A0A3S5A749"/>
<dbReference type="PANTHER" id="PTHR46961">
    <property type="entry name" value="DYNEIN HEAVY CHAIN 1, AXONEMAL-LIKE PROTEIN"/>
    <property type="match status" value="1"/>
</dbReference>
<dbReference type="Pfam" id="PF12780">
    <property type="entry name" value="AAA_8"/>
    <property type="match status" value="1"/>
</dbReference>
<name>A0A3S5A749_9PLAT</name>
<comment type="caution">
    <text evidence="4">The sequence shown here is derived from an EMBL/GenBank/DDBJ whole genome shotgun (WGS) entry which is preliminary data.</text>
</comment>
<dbReference type="Gene3D" id="3.40.50.300">
    <property type="entry name" value="P-loop containing nucleotide triphosphate hydrolases"/>
    <property type="match status" value="1"/>
</dbReference>
<dbReference type="OrthoDB" id="424310at2759"/>
<dbReference type="GO" id="GO:0007018">
    <property type="term" value="P:microtubule-based movement"/>
    <property type="evidence" value="ECO:0007669"/>
    <property type="project" value="InterPro"/>
</dbReference>
<dbReference type="InterPro" id="IPR024317">
    <property type="entry name" value="Dynein_heavy_chain_D4_dom"/>
</dbReference>
<keyword evidence="5" id="KW-1185">Reference proteome</keyword>
<comment type="similarity">
    <text evidence="1">Belongs to the dynein heavy chain family.</text>
</comment>